<organism evidence="7 8">
    <name type="scientific">Folsomia candida</name>
    <name type="common">Springtail</name>
    <dbReference type="NCBI Taxonomy" id="158441"/>
    <lineage>
        <taxon>Eukaryota</taxon>
        <taxon>Metazoa</taxon>
        <taxon>Ecdysozoa</taxon>
        <taxon>Arthropoda</taxon>
        <taxon>Hexapoda</taxon>
        <taxon>Collembola</taxon>
        <taxon>Entomobryomorpha</taxon>
        <taxon>Isotomoidea</taxon>
        <taxon>Isotomidae</taxon>
        <taxon>Proisotominae</taxon>
        <taxon>Folsomia</taxon>
    </lineage>
</organism>
<dbReference type="InterPro" id="IPR051170">
    <property type="entry name" value="Neural/epithelial_adhesion"/>
</dbReference>
<keyword evidence="8" id="KW-1185">Reference proteome</keyword>
<dbReference type="Pfam" id="PF07679">
    <property type="entry name" value="I-set"/>
    <property type="match status" value="2"/>
</dbReference>
<dbReference type="SMART" id="SM00408">
    <property type="entry name" value="IGc2"/>
    <property type="match status" value="2"/>
</dbReference>
<dbReference type="OMA" id="QTADWED"/>
<feature type="signal peptide" evidence="5">
    <location>
        <begin position="1"/>
        <end position="25"/>
    </location>
</feature>
<gene>
    <name evidence="7" type="ORF">Fcan01_12204</name>
</gene>
<name>A0A226E5M3_FOLCA</name>
<feature type="domain" description="Ig-like" evidence="6">
    <location>
        <begin position="231"/>
        <end position="318"/>
    </location>
</feature>
<evidence type="ECO:0000256" key="2">
    <source>
        <dbReference type="ARBA" id="ARBA00022737"/>
    </source>
</evidence>
<evidence type="ECO:0000256" key="1">
    <source>
        <dbReference type="ARBA" id="ARBA00022729"/>
    </source>
</evidence>
<keyword evidence="4" id="KW-0393">Immunoglobulin domain</keyword>
<dbReference type="InterPro" id="IPR003598">
    <property type="entry name" value="Ig_sub2"/>
</dbReference>
<dbReference type="InterPro" id="IPR013098">
    <property type="entry name" value="Ig_I-set"/>
</dbReference>
<dbReference type="SUPFAM" id="SSF48726">
    <property type="entry name" value="Immunoglobulin"/>
    <property type="match status" value="2"/>
</dbReference>
<dbReference type="STRING" id="158441.A0A226E5M3"/>
<feature type="domain" description="Ig-like" evidence="6">
    <location>
        <begin position="103"/>
        <end position="205"/>
    </location>
</feature>
<dbReference type="InterPro" id="IPR013783">
    <property type="entry name" value="Ig-like_fold"/>
</dbReference>
<dbReference type="EMBL" id="LNIX01000006">
    <property type="protein sequence ID" value="OXA52972.1"/>
    <property type="molecule type" value="Genomic_DNA"/>
</dbReference>
<reference evidence="7 8" key="1">
    <citation type="submission" date="2015-12" db="EMBL/GenBank/DDBJ databases">
        <title>The genome of Folsomia candida.</title>
        <authorList>
            <person name="Faddeeva A."/>
            <person name="Derks M.F."/>
            <person name="Anvar Y."/>
            <person name="Smit S."/>
            <person name="Van Straalen N."/>
            <person name="Roelofs D."/>
        </authorList>
    </citation>
    <scope>NUCLEOTIDE SEQUENCE [LARGE SCALE GENOMIC DNA]</scope>
    <source>
        <strain evidence="7 8">VU population</strain>
        <tissue evidence="7">Whole body</tissue>
    </source>
</reference>
<dbReference type="Gene3D" id="2.60.40.10">
    <property type="entry name" value="Immunoglobulins"/>
    <property type="match status" value="2"/>
</dbReference>
<evidence type="ECO:0000256" key="5">
    <source>
        <dbReference type="SAM" id="SignalP"/>
    </source>
</evidence>
<dbReference type="InterPro" id="IPR007110">
    <property type="entry name" value="Ig-like_dom"/>
</dbReference>
<dbReference type="PANTHER" id="PTHR12231">
    <property type="entry name" value="CTX-RELATED TYPE I TRANSMEMBRANE PROTEIN"/>
    <property type="match status" value="1"/>
</dbReference>
<dbReference type="InterPro" id="IPR036179">
    <property type="entry name" value="Ig-like_dom_sf"/>
</dbReference>
<protein>
    <submittedName>
        <fullName evidence="7">Neural/ectodermal development factor IMP-L2</fullName>
    </submittedName>
</protein>
<evidence type="ECO:0000256" key="3">
    <source>
        <dbReference type="ARBA" id="ARBA00023157"/>
    </source>
</evidence>
<evidence type="ECO:0000256" key="4">
    <source>
        <dbReference type="ARBA" id="ARBA00023319"/>
    </source>
</evidence>
<keyword evidence="1 5" id="KW-0732">Signal</keyword>
<evidence type="ECO:0000313" key="7">
    <source>
        <dbReference type="EMBL" id="OXA52972.1"/>
    </source>
</evidence>
<sequence>MNKRTSLMACLVLFTLLIQLDLSFGRPSRVSRRNKGREGKVKRTWSESTDPVVLTSQDNGATNAELIFPSILEKEAIVDLNDADKDSEKAPPNKWLELERTLPAVVNTHVNADLTLECVAVGSPPPRVYWLKDDKHMTPFDVDQLANHVFGWNEIVQRDGASRDFSMANVKAKLPLKCLRPIDQGEYTCVAENDGRQLMATTVVTIDDTITPEMRSACMLQYTKKGKKIQPAFIMTYEYLHMETIGNDAILTCHAIGRPRPAVTWLDFEGKIIPNGKKFKVTDAGNLVIKNLSWREMGEYTCRAENAFGSDSASTFLYPLLSDSNS</sequence>
<dbReference type="InterPro" id="IPR003599">
    <property type="entry name" value="Ig_sub"/>
</dbReference>
<dbReference type="AlphaFoldDB" id="A0A226E5M3"/>
<evidence type="ECO:0000259" key="6">
    <source>
        <dbReference type="PROSITE" id="PS50835"/>
    </source>
</evidence>
<comment type="caution">
    <text evidence="7">The sequence shown here is derived from an EMBL/GenBank/DDBJ whole genome shotgun (WGS) entry which is preliminary data.</text>
</comment>
<dbReference type="Proteomes" id="UP000198287">
    <property type="component" value="Unassembled WGS sequence"/>
</dbReference>
<accession>A0A226E5M3</accession>
<feature type="chain" id="PRO_5012533599" evidence="5">
    <location>
        <begin position="26"/>
        <end position="326"/>
    </location>
</feature>
<evidence type="ECO:0000313" key="8">
    <source>
        <dbReference type="Proteomes" id="UP000198287"/>
    </source>
</evidence>
<dbReference type="PANTHER" id="PTHR12231:SF253">
    <property type="entry name" value="DPR-INTERACTING PROTEIN ETA, ISOFORM B-RELATED"/>
    <property type="match status" value="1"/>
</dbReference>
<dbReference type="SMART" id="SM00409">
    <property type="entry name" value="IG"/>
    <property type="match status" value="2"/>
</dbReference>
<proteinExistence type="predicted"/>
<dbReference type="OrthoDB" id="6138780at2759"/>
<dbReference type="PROSITE" id="PS50835">
    <property type="entry name" value="IG_LIKE"/>
    <property type="match status" value="2"/>
</dbReference>
<keyword evidence="3" id="KW-1015">Disulfide bond</keyword>
<keyword evidence="2" id="KW-0677">Repeat</keyword>